<dbReference type="EMBL" id="JACETU010000004">
    <property type="protein sequence ID" value="KAF7430483.1"/>
    <property type="molecule type" value="Genomic_DNA"/>
</dbReference>
<organism evidence="2 3">
    <name type="scientific">Pleurotus ostreatus</name>
    <name type="common">Oyster mushroom</name>
    <name type="synonym">White-rot fungus</name>
    <dbReference type="NCBI Taxonomy" id="5322"/>
    <lineage>
        <taxon>Eukaryota</taxon>
        <taxon>Fungi</taxon>
        <taxon>Dikarya</taxon>
        <taxon>Basidiomycota</taxon>
        <taxon>Agaricomycotina</taxon>
        <taxon>Agaricomycetes</taxon>
        <taxon>Agaricomycetidae</taxon>
        <taxon>Agaricales</taxon>
        <taxon>Pleurotineae</taxon>
        <taxon>Pleurotaceae</taxon>
        <taxon>Pleurotus</taxon>
    </lineage>
</organism>
<accession>A0A8H6ZWH3</accession>
<protein>
    <submittedName>
        <fullName evidence="2">Uncharacterized protein</fullName>
    </submittedName>
</protein>
<dbReference type="VEuPathDB" id="FungiDB:PC9H_006191"/>
<dbReference type="AlphaFoldDB" id="A0A8H6ZWH3"/>
<dbReference type="RefSeq" id="XP_036631761.1">
    <property type="nucleotide sequence ID" value="XM_036775742.1"/>
</dbReference>
<sequence>MRSTLGGMIKKVRCINGSRLNPGIEALAPSFEEVSWEPDVWPTPTQTPSEVYRILIARVIGDVEQREPDSEIGLVVQETAGRLERLGLWRQRLDEREGLLNARQLSTTTKSQVTLYGLLAVSYRLWGLDGQISDTKDCFIADETRSSTHVMDSEKDQQRWGRQDALPEPPAEHPGHSTSSKVEHKSDGPSRLEGTGTLGERATARLRAFAGVLDDNYLPSRPKRPNGTQVTHPSSLPLALTTRTILLSPMDAFTATKFEDITVAVPPVNEEGGGNGGGAYCVVA</sequence>
<evidence type="ECO:0000313" key="3">
    <source>
        <dbReference type="Proteomes" id="UP000623687"/>
    </source>
</evidence>
<dbReference type="GeneID" id="59376009"/>
<feature type="compositionally biased region" description="Basic and acidic residues" evidence="1">
    <location>
        <begin position="170"/>
        <end position="190"/>
    </location>
</feature>
<keyword evidence="3" id="KW-1185">Reference proteome</keyword>
<feature type="region of interest" description="Disordered" evidence="1">
    <location>
        <begin position="146"/>
        <end position="200"/>
    </location>
</feature>
<comment type="caution">
    <text evidence="2">The sequence shown here is derived from an EMBL/GenBank/DDBJ whole genome shotgun (WGS) entry which is preliminary data.</text>
</comment>
<gene>
    <name evidence="2" type="ORF">PC9H_006191</name>
</gene>
<dbReference type="Proteomes" id="UP000623687">
    <property type="component" value="Unassembled WGS sequence"/>
</dbReference>
<feature type="compositionally biased region" description="Basic and acidic residues" evidence="1">
    <location>
        <begin position="146"/>
        <end position="162"/>
    </location>
</feature>
<reference evidence="2" key="1">
    <citation type="submission" date="2019-07" db="EMBL/GenBank/DDBJ databases">
        <authorList>
            <person name="Palmer J.M."/>
        </authorList>
    </citation>
    <scope>NUCLEOTIDE SEQUENCE</scope>
    <source>
        <strain evidence="2">PC9</strain>
    </source>
</reference>
<proteinExistence type="predicted"/>
<name>A0A8H6ZWH3_PLEOS</name>
<evidence type="ECO:0000256" key="1">
    <source>
        <dbReference type="SAM" id="MobiDB-lite"/>
    </source>
</evidence>
<evidence type="ECO:0000313" key="2">
    <source>
        <dbReference type="EMBL" id="KAF7430483.1"/>
    </source>
</evidence>